<organism evidence="8">
    <name type="scientific">Bactrocera latifrons</name>
    <name type="common">Malaysian fruit fly</name>
    <name type="synonym">Chaetodacus latifrons</name>
    <dbReference type="NCBI Taxonomy" id="174628"/>
    <lineage>
        <taxon>Eukaryota</taxon>
        <taxon>Metazoa</taxon>
        <taxon>Ecdysozoa</taxon>
        <taxon>Arthropoda</taxon>
        <taxon>Hexapoda</taxon>
        <taxon>Insecta</taxon>
        <taxon>Pterygota</taxon>
        <taxon>Neoptera</taxon>
        <taxon>Endopterygota</taxon>
        <taxon>Diptera</taxon>
        <taxon>Brachycera</taxon>
        <taxon>Muscomorpha</taxon>
        <taxon>Tephritoidea</taxon>
        <taxon>Tephritidae</taxon>
        <taxon>Bactrocera</taxon>
        <taxon>Bactrocera</taxon>
    </lineage>
</organism>
<dbReference type="Gene3D" id="1.10.630.10">
    <property type="entry name" value="Cytochrome P450"/>
    <property type="match status" value="1"/>
</dbReference>
<evidence type="ECO:0000313" key="8">
    <source>
        <dbReference type="EMBL" id="JAI39870.1"/>
    </source>
</evidence>
<protein>
    <submittedName>
        <fullName evidence="8">Cytochrome P450 4d8</fullName>
    </submittedName>
</protein>
<evidence type="ECO:0000256" key="6">
    <source>
        <dbReference type="ARBA" id="ARBA00023004"/>
    </source>
</evidence>
<dbReference type="OrthoDB" id="1470350at2759"/>
<dbReference type="PANTHER" id="PTHR24291:SF187">
    <property type="entry name" value="CYTOCHROME P450 4AE1-RELATED"/>
    <property type="match status" value="1"/>
</dbReference>
<keyword evidence="6" id="KW-0408">Iron</keyword>
<dbReference type="SUPFAM" id="SSF48264">
    <property type="entry name" value="Cytochrome P450"/>
    <property type="match status" value="1"/>
</dbReference>
<dbReference type="InterPro" id="IPR001128">
    <property type="entry name" value="Cyt_P450"/>
</dbReference>
<dbReference type="GO" id="GO:0004497">
    <property type="term" value="F:monooxygenase activity"/>
    <property type="evidence" value="ECO:0007669"/>
    <property type="project" value="UniProtKB-KW"/>
</dbReference>
<proteinExistence type="inferred from homology"/>
<evidence type="ECO:0000256" key="2">
    <source>
        <dbReference type="ARBA" id="ARBA00010617"/>
    </source>
</evidence>
<gene>
    <name evidence="8" type="primary">Cyp4d8_2</name>
    <name evidence="8" type="ORF">c0_g2_i2</name>
</gene>
<dbReference type="GO" id="GO:0005506">
    <property type="term" value="F:iron ion binding"/>
    <property type="evidence" value="ECO:0007669"/>
    <property type="project" value="InterPro"/>
</dbReference>
<keyword evidence="4" id="KW-0479">Metal-binding</keyword>
<dbReference type="InterPro" id="IPR036396">
    <property type="entry name" value="Cyt_P450_sf"/>
</dbReference>
<sequence length="142" mass="16714">MFEGHDTIKSSLLFTLYCISRNADVQSKPYAEIVVTLGTNMQQALPQRPLMQLKYTEQVIKDTLRVYPSAPYIGRIYKIFILVNAFGNLCNHYIFVFQMSITYLKALAWYWQFMKCKMMPNTFRSHTGFYQNVRFSLCFCVI</sequence>
<keyword evidence="5" id="KW-0560">Oxidoreductase</keyword>
<dbReference type="Pfam" id="PF00067">
    <property type="entry name" value="p450"/>
    <property type="match status" value="1"/>
</dbReference>
<accession>A0A0K8VMU2</accession>
<dbReference type="EMBL" id="GDHF01012444">
    <property type="protein sequence ID" value="JAI39870.1"/>
    <property type="molecule type" value="Transcribed_RNA"/>
</dbReference>
<reference evidence="8" key="1">
    <citation type="submission" date="2015-06" db="EMBL/GenBank/DDBJ databases">
        <authorList>
            <person name="Hoefler B.C."/>
            <person name="Straight P.D."/>
        </authorList>
    </citation>
    <scope>NUCLEOTIDE SEQUENCE</scope>
</reference>
<dbReference type="InterPro" id="IPR050196">
    <property type="entry name" value="Cytochrome_P450_Monoox"/>
</dbReference>
<evidence type="ECO:0000256" key="1">
    <source>
        <dbReference type="ARBA" id="ARBA00001971"/>
    </source>
</evidence>
<comment type="cofactor">
    <cofactor evidence="1">
        <name>heme</name>
        <dbReference type="ChEBI" id="CHEBI:30413"/>
    </cofactor>
</comment>
<dbReference type="PANTHER" id="PTHR24291">
    <property type="entry name" value="CYTOCHROME P450 FAMILY 4"/>
    <property type="match status" value="1"/>
</dbReference>
<keyword evidence="3" id="KW-0349">Heme</keyword>
<evidence type="ECO:0000256" key="5">
    <source>
        <dbReference type="ARBA" id="ARBA00023002"/>
    </source>
</evidence>
<comment type="similarity">
    <text evidence="2">Belongs to the cytochrome P450 family.</text>
</comment>
<dbReference type="GO" id="GO:0020037">
    <property type="term" value="F:heme binding"/>
    <property type="evidence" value="ECO:0007669"/>
    <property type="project" value="InterPro"/>
</dbReference>
<evidence type="ECO:0000256" key="7">
    <source>
        <dbReference type="ARBA" id="ARBA00023033"/>
    </source>
</evidence>
<keyword evidence="7" id="KW-0503">Monooxygenase</keyword>
<name>A0A0K8VMU2_BACLA</name>
<dbReference type="AlphaFoldDB" id="A0A0K8VMU2"/>
<evidence type="ECO:0000256" key="4">
    <source>
        <dbReference type="ARBA" id="ARBA00022723"/>
    </source>
</evidence>
<dbReference type="GO" id="GO:0016705">
    <property type="term" value="F:oxidoreductase activity, acting on paired donors, with incorporation or reduction of molecular oxygen"/>
    <property type="evidence" value="ECO:0007669"/>
    <property type="project" value="InterPro"/>
</dbReference>
<evidence type="ECO:0000256" key="3">
    <source>
        <dbReference type="ARBA" id="ARBA00022617"/>
    </source>
</evidence>